<feature type="transmembrane region" description="Helical" evidence="6">
    <location>
        <begin position="71"/>
        <end position="92"/>
    </location>
</feature>
<protein>
    <submittedName>
        <fullName evidence="7">Threonine/homoserine/homoserine lactone efflux protein</fullName>
    </submittedName>
</protein>
<evidence type="ECO:0000313" key="8">
    <source>
        <dbReference type="Proteomes" id="UP000554286"/>
    </source>
</evidence>
<evidence type="ECO:0000256" key="5">
    <source>
        <dbReference type="ARBA" id="ARBA00023136"/>
    </source>
</evidence>
<feature type="transmembrane region" description="Helical" evidence="6">
    <location>
        <begin position="6"/>
        <end position="28"/>
    </location>
</feature>
<evidence type="ECO:0000256" key="6">
    <source>
        <dbReference type="SAM" id="Phobius"/>
    </source>
</evidence>
<evidence type="ECO:0000256" key="4">
    <source>
        <dbReference type="ARBA" id="ARBA00022989"/>
    </source>
</evidence>
<accession>A0A7W6R9R0</accession>
<evidence type="ECO:0000256" key="2">
    <source>
        <dbReference type="ARBA" id="ARBA00022475"/>
    </source>
</evidence>
<feature type="transmembrane region" description="Helical" evidence="6">
    <location>
        <begin position="40"/>
        <end position="65"/>
    </location>
</feature>
<dbReference type="GO" id="GO:0005886">
    <property type="term" value="C:plasma membrane"/>
    <property type="evidence" value="ECO:0007669"/>
    <property type="project" value="UniProtKB-SubCell"/>
</dbReference>
<dbReference type="Proteomes" id="UP000554286">
    <property type="component" value="Unassembled WGS sequence"/>
</dbReference>
<evidence type="ECO:0000256" key="1">
    <source>
        <dbReference type="ARBA" id="ARBA00004651"/>
    </source>
</evidence>
<organism evidence="7 8">
    <name type="scientific">Roseospira visakhapatnamensis</name>
    <dbReference type="NCBI Taxonomy" id="390880"/>
    <lineage>
        <taxon>Bacteria</taxon>
        <taxon>Pseudomonadati</taxon>
        <taxon>Pseudomonadota</taxon>
        <taxon>Alphaproteobacteria</taxon>
        <taxon>Rhodospirillales</taxon>
        <taxon>Rhodospirillaceae</taxon>
        <taxon>Roseospira</taxon>
    </lineage>
</organism>
<keyword evidence="3 6" id="KW-0812">Transmembrane</keyword>
<dbReference type="Pfam" id="PF01810">
    <property type="entry name" value="LysE"/>
    <property type="match status" value="1"/>
</dbReference>
<reference evidence="7 8" key="1">
    <citation type="submission" date="2020-08" db="EMBL/GenBank/DDBJ databases">
        <title>Genome sequencing of Purple Non-Sulfur Bacteria from various extreme environments.</title>
        <authorList>
            <person name="Mayer M."/>
        </authorList>
    </citation>
    <scope>NUCLEOTIDE SEQUENCE [LARGE SCALE GENOMIC DNA]</scope>
    <source>
        <strain evidence="7 8">JA131</strain>
    </source>
</reference>
<comment type="caution">
    <text evidence="7">The sequence shown here is derived from an EMBL/GenBank/DDBJ whole genome shotgun (WGS) entry which is preliminary data.</text>
</comment>
<sequence>MTTQQWATYCLTILAVGLIPGPTTVLALATGARHGVARALPAAAGNVAASVLQALASFALVGVVMDTYDTLFRVMLVLGGGYLVWLGVDLARHNPFRALESSLGQAATLRARGFVDVFVVTLMNPKAIVFFVALFPQIIPREGSSMALGLALTVALAAVAAGVFLIYASLGRAIRVLVRIPSVSTGIGLTVAAVLGLMGLGSIVQGLRAQL</sequence>
<keyword evidence="2" id="KW-1003">Cell membrane</keyword>
<feature type="transmembrane region" description="Helical" evidence="6">
    <location>
        <begin position="147"/>
        <end position="170"/>
    </location>
</feature>
<dbReference type="PANTHER" id="PTHR30086">
    <property type="entry name" value="ARGININE EXPORTER PROTEIN ARGO"/>
    <property type="match status" value="1"/>
</dbReference>
<evidence type="ECO:0000313" key="7">
    <source>
        <dbReference type="EMBL" id="MBB4264536.1"/>
    </source>
</evidence>
<dbReference type="EMBL" id="JACIGK010000001">
    <property type="protein sequence ID" value="MBB4264536.1"/>
    <property type="molecule type" value="Genomic_DNA"/>
</dbReference>
<dbReference type="PANTHER" id="PTHR30086:SF20">
    <property type="entry name" value="ARGININE EXPORTER PROTEIN ARGO-RELATED"/>
    <property type="match status" value="1"/>
</dbReference>
<feature type="transmembrane region" description="Helical" evidence="6">
    <location>
        <begin position="113"/>
        <end position="135"/>
    </location>
</feature>
<keyword evidence="8" id="KW-1185">Reference proteome</keyword>
<dbReference type="GO" id="GO:0015171">
    <property type="term" value="F:amino acid transmembrane transporter activity"/>
    <property type="evidence" value="ECO:0007669"/>
    <property type="project" value="TreeGrafter"/>
</dbReference>
<dbReference type="InterPro" id="IPR001123">
    <property type="entry name" value="LeuE-type"/>
</dbReference>
<gene>
    <name evidence="7" type="ORF">GGD89_000142</name>
</gene>
<name>A0A7W6R9R0_9PROT</name>
<evidence type="ECO:0000256" key="3">
    <source>
        <dbReference type="ARBA" id="ARBA00022692"/>
    </source>
</evidence>
<comment type="subcellular location">
    <subcellularLocation>
        <location evidence="1">Cell membrane</location>
        <topology evidence="1">Multi-pass membrane protein</topology>
    </subcellularLocation>
</comment>
<dbReference type="RefSeq" id="WP_184042169.1">
    <property type="nucleotide sequence ID" value="NZ_JACIGK010000001.1"/>
</dbReference>
<proteinExistence type="predicted"/>
<feature type="transmembrane region" description="Helical" evidence="6">
    <location>
        <begin position="182"/>
        <end position="204"/>
    </location>
</feature>
<keyword evidence="5 6" id="KW-0472">Membrane</keyword>
<dbReference type="AlphaFoldDB" id="A0A7W6R9R0"/>
<keyword evidence="4 6" id="KW-1133">Transmembrane helix</keyword>